<dbReference type="EMBL" id="JAQAGZ010000017">
    <property type="protein sequence ID" value="MCZ8515448.1"/>
    <property type="molecule type" value="Genomic_DNA"/>
</dbReference>
<protein>
    <recommendedName>
        <fullName evidence="3">LXG domain-containing protein</fullName>
    </recommendedName>
</protein>
<dbReference type="Proteomes" id="UP001527882">
    <property type="component" value="Unassembled WGS sequence"/>
</dbReference>
<evidence type="ECO:0000313" key="2">
    <source>
        <dbReference type="Proteomes" id="UP001527882"/>
    </source>
</evidence>
<gene>
    <name evidence="1" type="ORF">O9H85_24180</name>
</gene>
<proteinExistence type="predicted"/>
<name>A0ABT4QEZ7_9BACL</name>
<dbReference type="RefSeq" id="WP_269883970.1">
    <property type="nucleotide sequence ID" value="NZ_JAQAGZ010000017.1"/>
</dbReference>
<comment type="caution">
    <text evidence="1">The sequence shown here is derived from an EMBL/GenBank/DDBJ whole genome shotgun (WGS) entry which is preliminary data.</text>
</comment>
<keyword evidence="2" id="KW-1185">Reference proteome</keyword>
<accession>A0ABT4QEZ7</accession>
<reference evidence="1 2" key="1">
    <citation type="submission" date="2022-12" db="EMBL/GenBank/DDBJ databases">
        <title>Draft genome sequence of Paenibacillus sp. dW9.</title>
        <authorList>
            <person name="Choi E.-W."/>
            <person name="Kim D.-U."/>
        </authorList>
    </citation>
    <scope>NUCLEOTIDE SEQUENCE [LARGE SCALE GENOMIC DNA]</scope>
    <source>
        <strain evidence="2">dW9</strain>
    </source>
</reference>
<sequence length="107" mass="11826">MESIFAGGSSSPQFSDLLDALGQDLAQFTDSVKTLDVKKEEAPSWADRFDGVQDLSARIRTVAVFVSCLMAQDVKDAKAKLLHGRILQMNASFTRRSRRSINSCLRC</sequence>
<organism evidence="1 2">
    <name type="scientific">Paenibacillus gyeongsangnamensis</name>
    <dbReference type="NCBI Taxonomy" id="3388067"/>
    <lineage>
        <taxon>Bacteria</taxon>
        <taxon>Bacillati</taxon>
        <taxon>Bacillota</taxon>
        <taxon>Bacilli</taxon>
        <taxon>Bacillales</taxon>
        <taxon>Paenibacillaceae</taxon>
        <taxon>Paenibacillus</taxon>
    </lineage>
</organism>
<evidence type="ECO:0000313" key="1">
    <source>
        <dbReference type="EMBL" id="MCZ8515448.1"/>
    </source>
</evidence>
<evidence type="ECO:0008006" key="3">
    <source>
        <dbReference type="Google" id="ProtNLM"/>
    </source>
</evidence>